<feature type="chain" id="PRO_5002197598" evidence="2">
    <location>
        <begin position="23"/>
        <end position="325"/>
    </location>
</feature>
<dbReference type="KEGG" id="bbh:BN112_3660"/>
<reference evidence="3 4" key="1">
    <citation type="journal article" date="2012" name="BMC Genomics">
        <title>Comparative genomics of the classical Bordetella subspecies: the evolution and exchange of virulence-associated diversity amongst closely related pathogens.</title>
        <authorList>
            <person name="Park J."/>
            <person name="Zhang Y."/>
            <person name="Buboltz A.M."/>
            <person name="Zhang X."/>
            <person name="Schuster S.C."/>
            <person name="Ahuja U."/>
            <person name="Liu M."/>
            <person name="Miller J.F."/>
            <person name="Sebaihia M."/>
            <person name="Bentley S.D."/>
            <person name="Parkhill J."/>
            <person name="Harvill E.T."/>
        </authorList>
    </citation>
    <scope>NUCLEOTIDE SEQUENCE [LARGE SCALE GENOMIC DNA]</scope>
    <source>
        <strain evidence="3 4">253</strain>
    </source>
</reference>
<dbReference type="RefSeq" id="WP_003815629.1">
    <property type="nucleotide sequence ID" value="NC_019382.1"/>
</dbReference>
<dbReference type="PANTHER" id="PTHR42928:SF5">
    <property type="entry name" value="BLR1237 PROTEIN"/>
    <property type="match status" value="1"/>
</dbReference>
<keyword evidence="2" id="KW-0732">Signal</keyword>
<dbReference type="Pfam" id="PF03401">
    <property type="entry name" value="TctC"/>
    <property type="match status" value="1"/>
</dbReference>
<dbReference type="SUPFAM" id="SSF53850">
    <property type="entry name" value="Periplasmic binding protein-like II"/>
    <property type="match status" value="1"/>
</dbReference>
<dbReference type="PIRSF" id="PIRSF017082">
    <property type="entry name" value="YflP"/>
    <property type="match status" value="1"/>
</dbReference>
<evidence type="ECO:0000256" key="2">
    <source>
        <dbReference type="SAM" id="SignalP"/>
    </source>
</evidence>
<dbReference type="Gene3D" id="3.40.190.150">
    <property type="entry name" value="Bordetella uptake gene, domain 1"/>
    <property type="match status" value="1"/>
</dbReference>
<name>A0A0C6PBQ1_BORBO</name>
<dbReference type="InterPro" id="IPR005064">
    <property type="entry name" value="BUG"/>
</dbReference>
<feature type="signal peptide" evidence="2">
    <location>
        <begin position="1"/>
        <end position="22"/>
    </location>
</feature>
<evidence type="ECO:0000256" key="1">
    <source>
        <dbReference type="ARBA" id="ARBA00006987"/>
    </source>
</evidence>
<gene>
    <name evidence="3" type="ORF">BN112_3660</name>
</gene>
<evidence type="ECO:0000313" key="4">
    <source>
        <dbReference type="Proteomes" id="UP000007564"/>
    </source>
</evidence>
<dbReference type="OrthoDB" id="8963688at2"/>
<dbReference type="EMBL" id="HE965806">
    <property type="protein sequence ID" value="CCJ55574.1"/>
    <property type="molecule type" value="Genomic_DNA"/>
</dbReference>
<dbReference type="PANTHER" id="PTHR42928">
    <property type="entry name" value="TRICARBOXYLATE-BINDING PROTEIN"/>
    <property type="match status" value="1"/>
</dbReference>
<organism evidence="3 4">
    <name type="scientific">Bordetella bronchiseptica 253</name>
    <dbReference type="NCBI Taxonomy" id="568707"/>
    <lineage>
        <taxon>Bacteria</taxon>
        <taxon>Pseudomonadati</taxon>
        <taxon>Pseudomonadota</taxon>
        <taxon>Betaproteobacteria</taxon>
        <taxon>Burkholderiales</taxon>
        <taxon>Alcaligenaceae</taxon>
        <taxon>Bordetella</taxon>
    </lineage>
</organism>
<dbReference type="GeneID" id="56476738"/>
<dbReference type="InterPro" id="IPR042100">
    <property type="entry name" value="Bug_dom1"/>
</dbReference>
<dbReference type="HOGENOM" id="CLU_045683_0_1_4"/>
<dbReference type="CDD" id="cd07012">
    <property type="entry name" value="PBP2_Bug_TTT"/>
    <property type="match status" value="1"/>
</dbReference>
<proteinExistence type="inferred from homology"/>
<evidence type="ECO:0000313" key="3">
    <source>
        <dbReference type="EMBL" id="CCJ55574.1"/>
    </source>
</evidence>
<protein>
    <submittedName>
        <fullName evidence="3">Putative exported protein</fullName>
    </submittedName>
</protein>
<dbReference type="Gene3D" id="3.40.190.10">
    <property type="entry name" value="Periplasmic binding protein-like II"/>
    <property type="match status" value="1"/>
</dbReference>
<comment type="similarity">
    <text evidence="1">Belongs to the UPF0065 (bug) family.</text>
</comment>
<accession>A0A0C6PBQ1</accession>
<sequence>MKQSVVRLIGAAIILAAPLAGAAANDAYPHKPIALQLGFPPGQATDTVARMLAERAAARLGQPVIVENKPGQGGSVLLSSFVRQAPDGYTLTIAATGAAVTNHFLYKTVNYKTPDDFTPVGLVADLPLVLVARPGMPFKDVAGLVAYARQHPGKLNYASPGTGTSSNLAMETLKHQNGLRIEHIPYQGSARAMTDLLAGQVDIAFDTVPAVQAFVSSGKLKALAIGSEDRLKLFPDVPTMKESGFGTVPAHVWIGFLLPKGAQPAVVEKLNSVFNAVLQEKEVTEKLENLGVVAHTTTPQGFEAMLREELPRWGAIVKDAGLQPQ</sequence>
<dbReference type="Proteomes" id="UP000007564">
    <property type="component" value="Chromosome"/>
</dbReference>
<dbReference type="AlphaFoldDB" id="A0A0C6PBQ1"/>